<sequence>MDPYSSSSSSTSLINPQKAKRPTPPSSLHSVRKPPAKKAAAPLPPPPPPPPPPRVYKVDSTNFRQVVQKLTGAPEFRSRRLQSVAPPPLNLVPLPPCNTDVSAPLQLFCSPVKSPLTAFYNDLMCDTLKTKPGKLSHGSMATSPFGFNLSALWCSFPLLSPGTLASFEQGTVL</sequence>
<gene>
    <name evidence="3" type="ORF">HHK36_008265</name>
</gene>
<keyword evidence="4" id="KW-1185">Reference proteome</keyword>
<feature type="compositionally biased region" description="Pro residues" evidence="1">
    <location>
        <begin position="42"/>
        <end position="54"/>
    </location>
</feature>
<dbReference type="PANTHER" id="PTHR34794:SF1">
    <property type="entry name" value="OS10G0101800 PROTEIN"/>
    <property type="match status" value="1"/>
</dbReference>
<dbReference type="InterPro" id="IPR008889">
    <property type="entry name" value="VQ"/>
</dbReference>
<proteinExistence type="predicted"/>
<evidence type="ECO:0000313" key="3">
    <source>
        <dbReference type="EMBL" id="KAF8406185.1"/>
    </source>
</evidence>
<dbReference type="AlphaFoldDB" id="A0A834ZI52"/>
<evidence type="ECO:0000256" key="1">
    <source>
        <dbReference type="SAM" id="MobiDB-lite"/>
    </source>
</evidence>
<comment type="caution">
    <text evidence="3">The sequence shown here is derived from an EMBL/GenBank/DDBJ whole genome shotgun (WGS) entry which is preliminary data.</text>
</comment>
<feature type="domain" description="VQ" evidence="2">
    <location>
        <begin position="50"/>
        <end position="75"/>
    </location>
</feature>
<dbReference type="Proteomes" id="UP000655225">
    <property type="component" value="Unassembled WGS sequence"/>
</dbReference>
<dbReference type="Pfam" id="PF05678">
    <property type="entry name" value="VQ"/>
    <property type="match status" value="1"/>
</dbReference>
<dbReference type="InterPro" id="IPR039610">
    <property type="entry name" value="VQ29"/>
</dbReference>
<evidence type="ECO:0000313" key="4">
    <source>
        <dbReference type="Proteomes" id="UP000655225"/>
    </source>
</evidence>
<protein>
    <recommendedName>
        <fullName evidence="2">VQ domain-containing protein</fullName>
    </recommendedName>
</protein>
<accession>A0A834ZI52</accession>
<organism evidence="3 4">
    <name type="scientific">Tetracentron sinense</name>
    <name type="common">Spur-leaf</name>
    <dbReference type="NCBI Taxonomy" id="13715"/>
    <lineage>
        <taxon>Eukaryota</taxon>
        <taxon>Viridiplantae</taxon>
        <taxon>Streptophyta</taxon>
        <taxon>Embryophyta</taxon>
        <taxon>Tracheophyta</taxon>
        <taxon>Spermatophyta</taxon>
        <taxon>Magnoliopsida</taxon>
        <taxon>Trochodendrales</taxon>
        <taxon>Trochodendraceae</taxon>
        <taxon>Tetracentron</taxon>
    </lineage>
</organism>
<dbReference type="OMA" id="EMCVDST"/>
<evidence type="ECO:0000259" key="2">
    <source>
        <dbReference type="Pfam" id="PF05678"/>
    </source>
</evidence>
<feature type="region of interest" description="Disordered" evidence="1">
    <location>
        <begin position="1"/>
        <end position="55"/>
    </location>
</feature>
<name>A0A834ZI52_TETSI</name>
<reference evidence="3 4" key="1">
    <citation type="submission" date="2020-04" db="EMBL/GenBank/DDBJ databases">
        <title>Plant Genome Project.</title>
        <authorList>
            <person name="Zhang R.-G."/>
        </authorList>
    </citation>
    <scope>NUCLEOTIDE SEQUENCE [LARGE SCALE GENOMIC DNA]</scope>
    <source>
        <strain evidence="3">YNK0</strain>
        <tissue evidence="3">Leaf</tissue>
    </source>
</reference>
<dbReference type="EMBL" id="JABCRI010000005">
    <property type="protein sequence ID" value="KAF8406185.1"/>
    <property type="molecule type" value="Genomic_DNA"/>
</dbReference>
<dbReference type="OrthoDB" id="689462at2759"/>
<dbReference type="PANTHER" id="PTHR34794">
    <property type="entry name" value="EXPRESSED PROTEIN"/>
    <property type="match status" value="1"/>
</dbReference>
<feature type="compositionally biased region" description="Low complexity" evidence="1">
    <location>
        <begin position="1"/>
        <end position="12"/>
    </location>
</feature>